<accession>A0ABN8Z9X3</accession>
<keyword evidence="3" id="KW-1185">Reference proteome</keyword>
<evidence type="ECO:0000256" key="1">
    <source>
        <dbReference type="SAM" id="MobiDB-lite"/>
    </source>
</evidence>
<name>A0ABN8Z9X3_RANTA</name>
<sequence length="121" mass="12771">MSSELGHPLPPVLADGDGTGAPYSSPPWTSGLSTSLSLQRGRFPCPRVSLRAQGPVPLQNLETDNLGKQIRLGMGLGPFTIGVIGDGGLDICLYAFDLRASWVGVLTVSDRGEGFDSSWKK</sequence>
<protein>
    <submittedName>
        <fullName evidence="2">Uncharacterized protein</fullName>
    </submittedName>
</protein>
<reference evidence="2" key="1">
    <citation type="submission" date="2023-04" db="EMBL/GenBank/DDBJ databases">
        <authorList>
            <consortium name="ELIXIR-Norway"/>
        </authorList>
    </citation>
    <scope>NUCLEOTIDE SEQUENCE [LARGE SCALE GENOMIC DNA]</scope>
</reference>
<proteinExistence type="predicted"/>
<dbReference type="EMBL" id="OX459939">
    <property type="protein sequence ID" value="CAI9170529.1"/>
    <property type="molecule type" value="Genomic_DNA"/>
</dbReference>
<dbReference type="Proteomes" id="UP001176941">
    <property type="component" value="Chromosome 3"/>
</dbReference>
<evidence type="ECO:0000313" key="3">
    <source>
        <dbReference type="Proteomes" id="UP001176941"/>
    </source>
</evidence>
<gene>
    <name evidence="2" type="ORF">MRATA1EN1_LOCUS19491</name>
</gene>
<organism evidence="2 3">
    <name type="scientific">Rangifer tarandus platyrhynchus</name>
    <name type="common">Svalbard reindeer</name>
    <dbReference type="NCBI Taxonomy" id="3082113"/>
    <lineage>
        <taxon>Eukaryota</taxon>
        <taxon>Metazoa</taxon>
        <taxon>Chordata</taxon>
        <taxon>Craniata</taxon>
        <taxon>Vertebrata</taxon>
        <taxon>Euteleostomi</taxon>
        <taxon>Mammalia</taxon>
        <taxon>Eutheria</taxon>
        <taxon>Laurasiatheria</taxon>
        <taxon>Artiodactyla</taxon>
        <taxon>Ruminantia</taxon>
        <taxon>Pecora</taxon>
        <taxon>Cervidae</taxon>
        <taxon>Odocoileinae</taxon>
        <taxon>Rangifer</taxon>
    </lineage>
</organism>
<feature type="region of interest" description="Disordered" evidence="1">
    <location>
        <begin position="1"/>
        <end position="30"/>
    </location>
</feature>
<evidence type="ECO:0000313" key="2">
    <source>
        <dbReference type="EMBL" id="CAI9170529.1"/>
    </source>
</evidence>